<evidence type="ECO:0000313" key="3">
    <source>
        <dbReference type="Proteomes" id="UP000435304"/>
    </source>
</evidence>
<dbReference type="Gene3D" id="3.40.50.150">
    <property type="entry name" value="Vaccinia Virus protein VP39"/>
    <property type="match status" value="1"/>
</dbReference>
<protein>
    <recommendedName>
        <fullName evidence="4">Methylase</fullName>
    </recommendedName>
</protein>
<dbReference type="AlphaFoldDB" id="A0A6A9UQY7"/>
<evidence type="ECO:0008006" key="4">
    <source>
        <dbReference type="Google" id="ProtNLM"/>
    </source>
</evidence>
<accession>A0A6A9UQY7</accession>
<sequence length="314" mass="35426">MTKTIAEEPIVVRSKHRVKTYGEVLTPRHMVDRMLDLVREELETGADFVDKTFLEPAAGDGNFLVAILHRKLRAVERRYPREEWPETSLFALASIYGIELLEDNHRDAKELMLAEFVGFHERHGVPCGPDTDLQRAAAFLIGTNIVRGNTLTGRTPNGEDIQFSWWHRIDGKPGQTRSAPSRQSKRRSSVRTPSTTSPAGTSSTRTCPCRCTFATARRVNNKEILRRARVAMKEAGRVDYAQPACAWLWCQFRRCPPVWVNVASVPGEPEPQPTRPRYRTRPSTPQLASDGPARRRGVTACLATTVRIRGTRRS</sequence>
<dbReference type="InterPro" id="IPR029063">
    <property type="entry name" value="SAM-dependent_MTases_sf"/>
</dbReference>
<feature type="region of interest" description="Disordered" evidence="1">
    <location>
        <begin position="170"/>
        <end position="206"/>
    </location>
</feature>
<dbReference type="SUPFAM" id="SSF53335">
    <property type="entry name" value="S-adenosyl-L-methionine-dependent methyltransferases"/>
    <property type="match status" value="1"/>
</dbReference>
<name>A0A6A9UQY7_9ACTN</name>
<gene>
    <name evidence="2" type="ORF">GC722_03785</name>
</gene>
<dbReference type="RefSeq" id="WP_156608100.1">
    <property type="nucleotide sequence ID" value="NZ_WPCU01000004.1"/>
</dbReference>
<reference evidence="2 3" key="1">
    <citation type="submission" date="2019-12" db="EMBL/GenBank/DDBJ databases">
        <title>Auraticoccus cholistani sp. nov., an actinomycete isolated from soil of Cholistan desert.</title>
        <authorList>
            <person name="Cheema M.T."/>
        </authorList>
    </citation>
    <scope>NUCLEOTIDE SEQUENCE [LARGE SCALE GENOMIC DNA]</scope>
    <source>
        <strain evidence="2 3">F435</strain>
    </source>
</reference>
<evidence type="ECO:0000256" key="1">
    <source>
        <dbReference type="SAM" id="MobiDB-lite"/>
    </source>
</evidence>
<evidence type="ECO:0000313" key="2">
    <source>
        <dbReference type="EMBL" id="MVA75153.1"/>
    </source>
</evidence>
<proteinExistence type="predicted"/>
<dbReference type="EMBL" id="WPCU01000004">
    <property type="protein sequence ID" value="MVA75153.1"/>
    <property type="molecule type" value="Genomic_DNA"/>
</dbReference>
<organism evidence="2 3">
    <name type="scientific">Auraticoccus cholistanensis</name>
    <dbReference type="NCBI Taxonomy" id="2656650"/>
    <lineage>
        <taxon>Bacteria</taxon>
        <taxon>Bacillati</taxon>
        <taxon>Actinomycetota</taxon>
        <taxon>Actinomycetes</taxon>
        <taxon>Propionibacteriales</taxon>
        <taxon>Propionibacteriaceae</taxon>
        <taxon>Auraticoccus</taxon>
    </lineage>
</organism>
<feature type="compositionally biased region" description="Low complexity" evidence="1">
    <location>
        <begin position="190"/>
        <end position="206"/>
    </location>
</feature>
<keyword evidence="3" id="KW-1185">Reference proteome</keyword>
<feature type="region of interest" description="Disordered" evidence="1">
    <location>
        <begin position="265"/>
        <end position="294"/>
    </location>
</feature>
<comment type="caution">
    <text evidence="2">The sequence shown here is derived from an EMBL/GenBank/DDBJ whole genome shotgun (WGS) entry which is preliminary data.</text>
</comment>
<dbReference type="PRINTS" id="PR00507">
    <property type="entry name" value="N12N6MTFRASE"/>
</dbReference>
<dbReference type="Proteomes" id="UP000435304">
    <property type="component" value="Unassembled WGS sequence"/>
</dbReference>